<keyword evidence="3" id="KW-1185">Reference proteome</keyword>
<protein>
    <submittedName>
        <fullName evidence="2">Uncharacterized protein</fullName>
    </submittedName>
</protein>
<comment type="caution">
    <text evidence="2">The sequence shown here is derived from an EMBL/GenBank/DDBJ whole genome shotgun (WGS) entry which is preliminary data.</text>
</comment>
<feature type="compositionally biased region" description="Basic residues" evidence="1">
    <location>
        <begin position="274"/>
        <end position="287"/>
    </location>
</feature>
<feature type="region of interest" description="Disordered" evidence="1">
    <location>
        <begin position="147"/>
        <end position="304"/>
    </location>
</feature>
<dbReference type="EMBL" id="JALLBG020000196">
    <property type="protein sequence ID" value="KAL3759895.1"/>
    <property type="molecule type" value="Genomic_DNA"/>
</dbReference>
<evidence type="ECO:0000313" key="3">
    <source>
        <dbReference type="Proteomes" id="UP001530293"/>
    </source>
</evidence>
<dbReference type="AlphaFoldDB" id="A0ABD3M749"/>
<gene>
    <name evidence="2" type="ORF">ACHAWU_007639</name>
</gene>
<organism evidence="2 3">
    <name type="scientific">Discostella pseudostelligera</name>
    <dbReference type="NCBI Taxonomy" id="259834"/>
    <lineage>
        <taxon>Eukaryota</taxon>
        <taxon>Sar</taxon>
        <taxon>Stramenopiles</taxon>
        <taxon>Ochrophyta</taxon>
        <taxon>Bacillariophyta</taxon>
        <taxon>Coscinodiscophyceae</taxon>
        <taxon>Thalassiosirophycidae</taxon>
        <taxon>Stephanodiscales</taxon>
        <taxon>Stephanodiscaceae</taxon>
        <taxon>Discostella</taxon>
    </lineage>
</organism>
<feature type="region of interest" description="Disordered" evidence="1">
    <location>
        <begin position="1"/>
        <end position="29"/>
    </location>
</feature>
<dbReference type="Proteomes" id="UP001530293">
    <property type="component" value="Unassembled WGS sequence"/>
</dbReference>
<feature type="compositionally biased region" description="Low complexity" evidence="1">
    <location>
        <begin position="8"/>
        <end position="18"/>
    </location>
</feature>
<feature type="compositionally biased region" description="Basic and acidic residues" evidence="1">
    <location>
        <begin position="234"/>
        <end position="271"/>
    </location>
</feature>
<sequence>MPPRSSKRSAAAAAAAAKAKSETEEEVVVDAAVPPTDEVEVALPEPPVEEEDVQVKDPLAEQHVDQEAALEAAEAAIGNVLDDVNVDNADDDDDDGAVDATGEGDDDEEDEVAMAAAAAAAAVDASDGMAVVVDQALLATAAAAAASQVAKLLSEQPEVSEGLPQDVFPGNKGGGGGVAVDDLGEDGDLLEARRVKDRKRYSAMTPEARSAYNAHRRELYHKQGEAARKRRRERERDRYHSLEGEDKKQRNERRAKLERDRYNKLDKDELAARNLRRRERAKARKSLTKTLAGGGGSGATTTGAVDEDVKIGHPDYAMEDVAMADASALAAEVAEQVIANSNLDASASAVQALLEEGPTVEI</sequence>
<feature type="compositionally biased region" description="Acidic residues" evidence="1">
    <location>
        <begin position="84"/>
        <end position="112"/>
    </location>
</feature>
<evidence type="ECO:0000313" key="2">
    <source>
        <dbReference type="EMBL" id="KAL3759895.1"/>
    </source>
</evidence>
<feature type="compositionally biased region" description="Basic and acidic residues" evidence="1">
    <location>
        <begin position="215"/>
        <end position="227"/>
    </location>
</feature>
<accession>A0ABD3M749</accession>
<name>A0ABD3M749_9STRA</name>
<feature type="region of interest" description="Disordered" evidence="1">
    <location>
        <begin position="82"/>
        <end position="116"/>
    </location>
</feature>
<proteinExistence type="predicted"/>
<reference evidence="2 3" key="1">
    <citation type="submission" date="2024-10" db="EMBL/GenBank/DDBJ databases">
        <title>Updated reference genomes for cyclostephanoid diatoms.</title>
        <authorList>
            <person name="Roberts W.R."/>
            <person name="Alverson A.J."/>
        </authorList>
    </citation>
    <scope>NUCLEOTIDE SEQUENCE [LARGE SCALE GENOMIC DNA]</scope>
    <source>
        <strain evidence="2 3">AJA232-27</strain>
    </source>
</reference>
<evidence type="ECO:0000256" key="1">
    <source>
        <dbReference type="SAM" id="MobiDB-lite"/>
    </source>
</evidence>